<keyword evidence="3" id="KW-0808">Transferase</keyword>
<dbReference type="PROSITE" id="PS51681">
    <property type="entry name" value="SAM_MT_NNMT_PNMT_TEMT"/>
    <property type="match status" value="1"/>
</dbReference>
<proteinExistence type="inferred from homology"/>
<dbReference type="Gene3D" id="3.40.50.150">
    <property type="entry name" value="Vaccinia Virus protein VP39"/>
    <property type="match status" value="1"/>
</dbReference>
<dbReference type="SUPFAM" id="SSF53335">
    <property type="entry name" value="S-adenosyl-L-methionine-dependent methyltransferases"/>
    <property type="match status" value="1"/>
</dbReference>
<dbReference type="EMBL" id="JBJQND010000007">
    <property type="protein sequence ID" value="KAL3871284.1"/>
    <property type="molecule type" value="Genomic_DNA"/>
</dbReference>
<evidence type="ECO:0000256" key="4">
    <source>
        <dbReference type="ARBA" id="ARBA00022691"/>
    </source>
</evidence>
<gene>
    <name evidence="5" type="ORF">ACJMK2_039291</name>
</gene>
<dbReference type="AlphaFoldDB" id="A0ABD3WBL0"/>
<evidence type="ECO:0000256" key="2">
    <source>
        <dbReference type="ARBA" id="ARBA00022603"/>
    </source>
</evidence>
<dbReference type="Pfam" id="PF01234">
    <property type="entry name" value="NNMT_PNMT_TEMT"/>
    <property type="match status" value="1"/>
</dbReference>
<evidence type="ECO:0000256" key="1">
    <source>
        <dbReference type="ARBA" id="ARBA00007996"/>
    </source>
</evidence>
<dbReference type="GO" id="GO:0008168">
    <property type="term" value="F:methyltransferase activity"/>
    <property type="evidence" value="ECO:0007669"/>
    <property type="project" value="UniProtKB-KW"/>
</dbReference>
<dbReference type="InterPro" id="IPR000940">
    <property type="entry name" value="NNMT_TEMT_trans"/>
</dbReference>
<accession>A0ABD3WBL0</accession>
<dbReference type="InterPro" id="IPR053384">
    <property type="entry name" value="SAM-dep_methyltransferase"/>
</dbReference>
<comment type="similarity">
    <text evidence="1">Belongs to the class I-like SAM-binding methyltransferase superfamily. NNMT/PNMT/TEMT family.</text>
</comment>
<dbReference type="PANTHER" id="PTHR10867:SF17">
    <property type="entry name" value="NICOTINAMIDE N-METHYLTRANSFERASE"/>
    <property type="match status" value="1"/>
</dbReference>
<reference evidence="5 6" key="1">
    <citation type="submission" date="2024-11" db="EMBL/GenBank/DDBJ databases">
        <title>Chromosome-level genome assembly of the freshwater bivalve Anodonta woodiana.</title>
        <authorList>
            <person name="Chen X."/>
        </authorList>
    </citation>
    <scope>NUCLEOTIDE SEQUENCE [LARGE SCALE GENOMIC DNA]</scope>
    <source>
        <strain evidence="5">MN2024</strain>
        <tissue evidence="5">Gills</tissue>
    </source>
</reference>
<keyword evidence="6" id="KW-1185">Reference proteome</keyword>
<evidence type="ECO:0000313" key="6">
    <source>
        <dbReference type="Proteomes" id="UP001634394"/>
    </source>
</evidence>
<name>A0ABD3WBL0_SINWO</name>
<evidence type="ECO:0000256" key="3">
    <source>
        <dbReference type="ARBA" id="ARBA00022679"/>
    </source>
</evidence>
<organism evidence="5 6">
    <name type="scientific">Sinanodonta woodiana</name>
    <name type="common">Chinese pond mussel</name>
    <name type="synonym">Anodonta woodiana</name>
    <dbReference type="NCBI Taxonomy" id="1069815"/>
    <lineage>
        <taxon>Eukaryota</taxon>
        <taxon>Metazoa</taxon>
        <taxon>Spiralia</taxon>
        <taxon>Lophotrochozoa</taxon>
        <taxon>Mollusca</taxon>
        <taxon>Bivalvia</taxon>
        <taxon>Autobranchia</taxon>
        <taxon>Heteroconchia</taxon>
        <taxon>Palaeoheterodonta</taxon>
        <taxon>Unionida</taxon>
        <taxon>Unionoidea</taxon>
        <taxon>Unionidae</taxon>
        <taxon>Unioninae</taxon>
        <taxon>Sinanodonta</taxon>
    </lineage>
</organism>
<protein>
    <recommendedName>
        <fullName evidence="7">Nicotinamide N-methyltransferase-like</fullName>
    </recommendedName>
</protein>
<dbReference type="PANTHER" id="PTHR10867">
    <property type="entry name" value="NNMT/PNMT/TEMT FAMILY MEMBER"/>
    <property type="match status" value="1"/>
</dbReference>
<dbReference type="Proteomes" id="UP001634394">
    <property type="component" value="Unassembled WGS sequence"/>
</dbReference>
<dbReference type="InterPro" id="IPR029063">
    <property type="entry name" value="SAM-dependent_MTases_sf"/>
</dbReference>
<evidence type="ECO:0000313" key="5">
    <source>
        <dbReference type="EMBL" id="KAL3871284.1"/>
    </source>
</evidence>
<keyword evidence="2" id="KW-0489">Methyltransferase</keyword>
<dbReference type="GO" id="GO:0032259">
    <property type="term" value="P:methylation"/>
    <property type="evidence" value="ECO:0007669"/>
    <property type="project" value="UniProtKB-KW"/>
</dbReference>
<dbReference type="CDD" id="cd02440">
    <property type="entry name" value="AdoMet_MTases"/>
    <property type="match status" value="1"/>
</dbReference>
<sequence>MSACTELTNHRDVEFDPETYVSMYYSTVAGEVEEGDILKFFLDGFNHAFKAGAITGAKLLDIGTGPTPHTPFCAAPWFDEITLSDFSEKNLEFLQKWKDGTVSHMGPIFEYLVQIDNSRSCTEERLDELKRKIKAIVRCDVTQSNPVSSTPVDGVVFDAITSSLCLDVASTNLEDYVESVRNLSSLLKPGGHLVLCGALECTFYRVGNIRYKNIHITKDQLQDIYQKEGFEILSLEDLNENYAPHKDETYYSDFKNAFFMVAKKKEH</sequence>
<comment type="caution">
    <text evidence="5">The sequence shown here is derived from an EMBL/GenBank/DDBJ whole genome shotgun (WGS) entry which is preliminary data.</text>
</comment>
<dbReference type="NCBIfam" id="NF041360">
    <property type="entry name" value="GntF_guanitoxin"/>
    <property type="match status" value="1"/>
</dbReference>
<keyword evidence="4" id="KW-0949">S-adenosyl-L-methionine</keyword>
<evidence type="ECO:0008006" key="7">
    <source>
        <dbReference type="Google" id="ProtNLM"/>
    </source>
</evidence>